<protein>
    <submittedName>
        <fullName evidence="7">Alkaline phosphatase</fullName>
    </submittedName>
</protein>
<keyword evidence="10" id="KW-1185">Reference proteome</keyword>
<feature type="signal peptide" evidence="6">
    <location>
        <begin position="1"/>
        <end position="20"/>
    </location>
</feature>
<dbReference type="Pfam" id="PF00245">
    <property type="entry name" value="Alk_phosphatase"/>
    <property type="match status" value="1"/>
</dbReference>
<feature type="binding site" evidence="3">
    <location>
        <position position="89"/>
    </location>
    <ligand>
        <name>Zn(2+)</name>
        <dbReference type="ChEBI" id="CHEBI:29105"/>
        <label>2</label>
    </ligand>
</feature>
<comment type="cofactor">
    <cofactor evidence="3">
        <name>Zn(2+)</name>
        <dbReference type="ChEBI" id="CHEBI:29105"/>
    </cofactor>
    <text evidence="3">Binds 2 Zn(2+) ions.</text>
</comment>
<evidence type="ECO:0000256" key="1">
    <source>
        <dbReference type="ARBA" id="ARBA00022553"/>
    </source>
</evidence>
<dbReference type="GO" id="GO:0004035">
    <property type="term" value="F:alkaline phosphatase activity"/>
    <property type="evidence" value="ECO:0007669"/>
    <property type="project" value="TreeGrafter"/>
</dbReference>
<comment type="cofactor">
    <cofactor evidence="3">
        <name>Mg(2+)</name>
        <dbReference type="ChEBI" id="CHEBI:18420"/>
    </cofactor>
    <text evidence="3">Binds 1 Mg(2+) ion.</text>
</comment>
<feature type="binding site" evidence="3">
    <location>
        <position position="403"/>
    </location>
    <ligand>
        <name>Zn(2+)</name>
        <dbReference type="ChEBI" id="CHEBI:29105"/>
        <label>2</label>
    </ligand>
</feature>
<dbReference type="PANTHER" id="PTHR11596">
    <property type="entry name" value="ALKALINE PHOSPHATASE"/>
    <property type="match status" value="1"/>
</dbReference>
<dbReference type="OrthoDB" id="9794455at2"/>
<dbReference type="SUPFAM" id="SSF53649">
    <property type="entry name" value="Alkaline phosphatase-like"/>
    <property type="match status" value="1"/>
</dbReference>
<dbReference type="CDD" id="cd16012">
    <property type="entry name" value="ALP"/>
    <property type="match status" value="1"/>
</dbReference>
<keyword evidence="1" id="KW-0597">Phosphoprotein</keyword>
<feature type="binding site" evidence="3">
    <location>
        <position position="199"/>
    </location>
    <ligand>
        <name>Mg(2+)</name>
        <dbReference type="ChEBI" id="CHEBI:18420"/>
    </ligand>
</feature>
<evidence type="ECO:0000256" key="4">
    <source>
        <dbReference type="RuleBase" id="RU003946"/>
    </source>
</evidence>
<sequence length="577" mass="60893">MGADSVTSSNPMRYRLPALAALTTLCVAACASTAGSSASAPASVRVEVPPVTHPAGETPQWWYRSGAARAAGNGAMAGKARNVILFLGDGMSLTTVAAARILDGQRKGGPGEENLLSWEQFPATAFSKTYNTDSQTPDSAGTMTAITTGVKSHMGAIGVSSGNRSDCADSLNKGLLSWLQLADSAGMATGVVTTTRLTHATPAATYAHSPDRNWENDTDLPESARTAGCQDIAQQLLSTARYGRGPQVVLGGGRSQFQTVQERDPEYDDKVGLRLDGRDLVAEWKQAHPQGAYVWNEQQLQAATGAPALLGLFEPDHMQFDHDRNRSPQGEPSLTEMTRTAIQSLSRDPNGFVLMVEGGRIDHANHAGNAYRALDETVSLSDAVRTAVQTAPADTLIIVTADHSHTLNFVGYPVRGNPILGKVRGTGGEEGDRSQLATDLAGQPYTTLSYANGPGHTGATNAQPAGPKKYPHEPSSSEPTHGRPDLTHVDTEAPSYMQEALVPTKSESHGGEDVGIWATGPGSAAFRGTLEENVIYHVIVQATPRLRERLCKAGTCDAAGVPVELPKPTTFKAAAKR</sequence>
<reference evidence="9 10" key="1">
    <citation type="submission" date="2017-11" db="EMBL/GenBank/DDBJ databases">
        <title>Xanthomonas prunicola sp. nov., a novel pathogen that affects nectarine (Prunus persica var. nectarine) trees.</title>
        <authorList>
            <person name="Lopez M."/>
            <person name="Lopez-Soriano P."/>
            <person name="Garita-Cambronero J."/>
            <person name="Beltran C."/>
            <person name="Taghouti G."/>
            <person name="Portier P."/>
            <person name="Cubero J."/>
            <person name="Fischer-Le Saux M."/>
            <person name="Marco-Noales E."/>
        </authorList>
    </citation>
    <scope>NUCLEOTIDE SEQUENCE [LARGE SCALE GENOMIC DNA]</scope>
    <source>
        <strain evidence="7 9">CFBP8353</strain>
        <strain evidence="8 10">CFBP8354</strain>
    </source>
</reference>
<dbReference type="PRINTS" id="PR00113">
    <property type="entry name" value="ALKPHPHTASE"/>
</dbReference>
<dbReference type="EMBL" id="PHKV01000001">
    <property type="protein sequence ID" value="PKV13677.1"/>
    <property type="molecule type" value="Genomic_DNA"/>
</dbReference>
<evidence type="ECO:0000313" key="10">
    <source>
        <dbReference type="Proteomes" id="UP000233748"/>
    </source>
</evidence>
<feature type="binding site" evidence="3">
    <location>
        <position position="89"/>
    </location>
    <ligand>
        <name>Mg(2+)</name>
        <dbReference type="ChEBI" id="CHEBI:18420"/>
    </ligand>
</feature>
<keyword evidence="3" id="KW-0862">Zinc</keyword>
<feature type="binding site" evidence="3">
    <location>
        <position position="509"/>
    </location>
    <ligand>
        <name>Zn(2+)</name>
        <dbReference type="ChEBI" id="CHEBI:29105"/>
        <label>2</label>
    </ligand>
</feature>
<keyword evidence="3" id="KW-0479">Metal-binding</keyword>
<dbReference type="InterPro" id="IPR017850">
    <property type="entry name" value="Alkaline_phosphatase_core_sf"/>
</dbReference>
<keyword evidence="3" id="KW-0460">Magnesium</keyword>
<name>A0A2N3RME9_9XANT</name>
<evidence type="ECO:0000313" key="7">
    <source>
        <dbReference type="EMBL" id="PKV13677.1"/>
    </source>
</evidence>
<comment type="similarity">
    <text evidence="4">Belongs to the alkaline phosphatase family.</text>
</comment>
<dbReference type="RefSeq" id="WP_101361482.1">
    <property type="nucleotide sequence ID" value="NZ_PHKV01000001.1"/>
</dbReference>
<feature type="region of interest" description="Disordered" evidence="5">
    <location>
        <begin position="445"/>
        <end position="487"/>
    </location>
</feature>
<dbReference type="Proteomes" id="UP000233748">
    <property type="component" value="Unassembled WGS sequence"/>
</dbReference>
<feature type="binding site" evidence="3">
    <location>
        <position position="357"/>
    </location>
    <ligand>
        <name>Mg(2+)</name>
        <dbReference type="ChEBI" id="CHEBI:18420"/>
    </ligand>
</feature>
<feature type="binding site" evidence="3">
    <location>
        <position position="402"/>
    </location>
    <ligand>
        <name>Zn(2+)</name>
        <dbReference type="ChEBI" id="CHEBI:29105"/>
        <label>2</label>
    </ligand>
</feature>
<dbReference type="InterPro" id="IPR001952">
    <property type="entry name" value="Alkaline_phosphatase"/>
</dbReference>
<feature type="binding site" evidence="3">
    <location>
        <position position="201"/>
    </location>
    <ligand>
        <name>Mg(2+)</name>
        <dbReference type="ChEBI" id="CHEBI:18420"/>
    </ligand>
</feature>
<evidence type="ECO:0000256" key="3">
    <source>
        <dbReference type="PIRSR" id="PIRSR601952-2"/>
    </source>
</evidence>
<dbReference type="AlphaFoldDB" id="A0A2N3RME9"/>
<dbReference type="Gene3D" id="3.40.720.10">
    <property type="entry name" value="Alkaline Phosphatase, subunit A"/>
    <property type="match status" value="1"/>
</dbReference>
<accession>A0A2N3RME9</accession>
<keyword evidence="6" id="KW-0732">Signal</keyword>
<organism evidence="7 9">
    <name type="scientific">Xanthomonas prunicola</name>
    <dbReference type="NCBI Taxonomy" id="2053930"/>
    <lineage>
        <taxon>Bacteria</taxon>
        <taxon>Pseudomonadati</taxon>
        <taxon>Pseudomonadota</taxon>
        <taxon>Gammaproteobacteria</taxon>
        <taxon>Lysobacterales</taxon>
        <taxon>Lysobacteraceae</taxon>
        <taxon>Xanthomonas</taxon>
    </lineage>
</organism>
<evidence type="ECO:0000256" key="6">
    <source>
        <dbReference type="SAM" id="SignalP"/>
    </source>
</evidence>
<feature type="chain" id="PRO_5014691099" evidence="6">
    <location>
        <begin position="21"/>
        <end position="577"/>
    </location>
</feature>
<dbReference type="PANTHER" id="PTHR11596:SF5">
    <property type="entry name" value="ALKALINE PHOSPHATASE"/>
    <property type="match status" value="1"/>
</dbReference>
<feature type="binding site" evidence="3">
    <location>
        <position position="366"/>
    </location>
    <ligand>
        <name>Zn(2+)</name>
        <dbReference type="ChEBI" id="CHEBI:29105"/>
        <label>2</label>
    </ligand>
</feature>
<evidence type="ECO:0000313" key="8">
    <source>
        <dbReference type="EMBL" id="PKV17955.1"/>
    </source>
</evidence>
<dbReference type="SMART" id="SM00098">
    <property type="entry name" value="alkPPc"/>
    <property type="match status" value="1"/>
</dbReference>
<dbReference type="EMBL" id="PHKW01000001">
    <property type="protein sequence ID" value="PKV17955.1"/>
    <property type="molecule type" value="Genomic_DNA"/>
</dbReference>
<evidence type="ECO:0000256" key="5">
    <source>
        <dbReference type="SAM" id="MobiDB-lite"/>
    </source>
</evidence>
<feature type="active site" description="Phosphoserine intermediate" evidence="2">
    <location>
        <position position="139"/>
    </location>
</feature>
<comment type="caution">
    <text evidence="7">The sequence shown here is derived from an EMBL/GenBank/DDBJ whole genome shotgun (WGS) entry which is preliminary data.</text>
</comment>
<dbReference type="Proteomes" id="UP000233720">
    <property type="component" value="Unassembled WGS sequence"/>
</dbReference>
<evidence type="ECO:0000256" key="2">
    <source>
        <dbReference type="PIRSR" id="PIRSR601952-1"/>
    </source>
</evidence>
<gene>
    <name evidence="7" type="ORF">XpruCFBP8353_00670</name>
    <name evidence="8" type="ORF">XpruCFBP8354_00670</name>
</gene>
<dbReference type="GO" id="GO:0046872">
    <property type="term" value="F:metal ion binding"/>
    <property type="evidence" value="ECO:0007669"/>
    <property type="project" value="UniProtKB-KW"/>
</dbReference>
<evidence type="ECO:0000313" key="9">
    <source>
        <dbReference type="Proteomes" id="UP000233720"/>
    </source>
</evidence>
<feature type="binding site" evidence="3">
    <location>
        <position position="362"/>
    </location>
    <ligand>
        <name>Zn(2+)</name>
        <dbReference type="ChEBI" id="CHEBI:29105"/>
        <label>2</label>
    </ligand>
</feature>
<proteinExistence type="inferred from homology"/>